<keyword evidence="3" id="KW-1185">Reference proteome</keyword>
<dbReference type="EMBL" id="JARXIC010000010">
    <property type="protein sequence ID" value="MDQ8194297.1"/>
    <property type="molecule type" value="Genomic_DNA"/>
</dbReference>
<feature type="signal peptide" evidence="1">
    <location>
        <begin position="1"/>
        <end position="22"/>
    </location>
</feature>
<name>A0ABU1AHK0_9BACT</name>
<accession>A0ABU1AHK0</accession>
<sequence length="256" mass="28240">MKSLLPALFLITSLSLPLLANAGNEAILNSILQKHMEAMGGLRNWSQVESIRLTGKIERNEQIVDLVIIKKRPNQIRATVTVPLPGTEDQAIQVIRAHNGQSAWTATRRAGAPDMTPTELIGDEADSLLSEAGVLPPLIKLWRSGEKLTFAGSSPFNGEQAFVIEHQHKSKNKQQRFYLSVETYRTLAYESKTPTESTLTTLGHYQQQDGILIPTQSTVTSQTTGVSKMNMSSIEIGVGIYDEYFETSAQSERAEL</sequence>
<evidence type="ECO:0000256" key="1">
    <source>
        <dbReference type="SAM" id="SignalP"/>
    </source>
</evidence>
<comment type="caution">
    <text evidence="2">The sequence shown here is derived from an EMBL/GenBank/DDBJ whole genome shotgun (WGS) entry which is preliminary data.</text>
</comment>
<dbReference type="RefSeq" id="WP_308984777.1">
    <property type="nucleotide sequence ID" value="NZ_JARXIC010000010.1"/>
</dbReference>
<evidence type="ECO:0000313" key="3">
    <source>
        <dbReference type="Proteomes" id="UP001243717"/>
    </source>
</evidence>
<reference evidence="2 3" key="1">
    <citation type="submission" date="2023-04" db="EMBL/GenBank/DDBJ databases">
        <title>A novel bacteria isolated from coastal sediment.</title>
        <authorList>
            <person name="Liu X.-J."/>
            <person name="Du Z.-J."/>
        </authorList>
    </citation>
    <scope>NUCLEOTIDE SEQUENCE [LARGE SCALE GENOMIC DNA]</scope>
    <source>
        <strain evidence="2 3">SDUM461004</strain>
    </source>
</reference>
<dbReference type="Gene3D" id="2.50.20.10">
    <property type="entry name" value="Lipoprotein localisation LolA/LolB/LppX"/>
    <property type="match status" value="1"/>
</dbReference>
<evidence type="ECO:0000313" key="2">
    <source>
        <dbReference type="EMBL" id="MDQ8194297.1"/>
    </source>
</evidence>
<keyword evidence="1" id="KW-0732">Signal</keyword>
<evidence type="ECO:0008006" key="4">
    <source>
        <dbReference type="Google" id="ProtNLM"/>
    </source>
</evidence>
<protein>
    <recommendedName>
        <fullName evidence="4">Outer membrane lipoprotein-sorting protein</fullName>
    </recommendedName>
</protein>
<organism evidence="2 3">
    <name type="scientific">Thalassobacterium sedimentorum</name>
    <dbReference type="NCBI Taxonomy" id="3041258"/>
    <lineage>
        <taxon>Bacteria</taxon>
        <taxon>Pseudomonadati</taxon>
        <taxon>Verrucomicrobiota</taxon>
        <taxon>Opitutia</taxon>
        <taxon>Puniceicoccales</taxon>
        <taxon>Coraliomargaritaceae</taxon>
        <taxon>Thalassobacterium</taxon>
    </lineage>
</organism>
<feature type="chain" id="PRO_5047375170" description="Outer membrane lipoprotein-sorting protein" evidence="1">
    <location>
        <begin position="23"/>
        <end position="256"/>
    </location>
</feature>
<dbReference type="Proteomes" id="UP001243717">
    <property type="component" value="Unassembled WGS sequence"/>
</dbReference>
<gene>
    <name evidence="2" type="ORF">QEH59_07665</name>
</gene>
<proteinExistence type="predicted"/>